<comment type="caution">
    <text evidence="3">The sequence shown here is derived from an EMBL/GenBank/DDBJ whole genome shotgun (WGS) entry which is preliminary data.</text>
</comment>
<feature type="chain" id="PRO_5004080736" evidence="2">
    <location>
        <begin position="21"/>
        <end position="137"/>
    </location>
</feature>
<dbReference type="eggNOG" id="ENOG5031QN9">
    <property type="taxonomic scope" value="Bacteria"/>
</dbReference>
<evidence type="ECO:0000256" key="1">
    <source>
        <dbReference type="SAM" id="MobiDB-lite"/>
    </source>
</evidence>
<name>M7CLZ7_9GAMM</name>
<dbReference type="PATRIC" id="fig|1288826.3.peg.3493"/>
<evidence type="ECO:0000313" key="3">
    <source>
        <dbReference type="EMBL" id="EMP54219.1"/>
    </source>
</evidence>
<proteinExistence type="predicted"/>
<dbReference type="RefSeq" id="WP_008940638.1">
    <property type="nucleotide sequence ID" value="NZ_APAT01000026.1"/>
</dbReference>
<keyword evidence="2" id="KW-0732">Signal</keyword>
<sequence length="137" mass="14908">MKWYLTAAMMGLLVTGQAYAGDDLDVTMRMVLDDQDLTKSVVREIQLPEPPAAERAAPEARDKAGAGLESAEDAREQGRAFGQEMADQARESANVNRDVPDKPDVPAAKPERPERPELPAAVDEIRDKLPEVAKPGN</sequence>
<keyword evidence="4" id="KW-1185">Reference proteome</keyword>
<organism evidence="3 4">
    <name type="scientific">Marinobacter santoriniensis NKSG1</name>
    <dbReference type="NCBI Taxonomy" id="1288826"/>
    <lineage>
        <taxon>Bacteria</taxon>
        <taxon>Pseudomonadati</taxon>
        <taxon>Pseudomonadota</taxon>
        <taxon>Gammaproteobacteria</taxon>
        <taxon>Pseudomonadales</taxon>
        <taxon>Marinobacteraceae</taxon>
        <taxon>Marinobacter</taxon>
    </lineage>
</organism>
<evidence type="ECO:0000256" key="2">
    <source>
        <dbReference type="SAM" id="SignalP"/>
    </source>
</evidence>
<feature type="region of interest" description="Disordered" evidence="1">
    <location>
        <begin position="46"/>
        <end position="137"/>
    </location>
</feature>
<dbReference type="EMBL" id="APAT01000026">
    <property type="protein sequence ID" value="EMP54219.1"/>
    <property type="molecule type" value="Genomic_DNA"/>
</dbReference>
<feature type="signal peptide" evidence="2">
    <location>
        <begin position="1"/>
        <end position="20"/>
    </location>
</feature>
<feature type="compositionally biased region" description="Basic and acidic residues" evidence="1">
    <location>
        <begin position="98"/>
        <end position="131"/>
    </location>
</feature>
<protein>
    <submittedName>
        <fullName evidence="3">Uncharacterized protein</fullName>
    </submittedName>
</protein>
<dbReference type="Proteomes" id="UP000011960">
    <property type="component" value="Unassembled WGS sequence"/>
</dbReference>
<reference evidence="3 4" key="1">
    <citation type="journal article" date="2013" name="Genome Announc.">
        <title>Genome Sequence of Hydrothermal Arsenic-Respiring Bacterium Marinobacter santoriniensis NKSG1T.</title>
        <authorList>
            <person name="Handley K.M."/>
            <person name="Upton M."/>
            <person name="Beatson S.A."/>
            <person name="Hery M."/>
            <person name="Lloyd J.R."/>
        </authorList>
    </citation>
    <scope>NUCLEOTIDE SEQUENCE [LARGE SCALE GENOMIC DNA]</scope>
    <source>
        <strain evidence="3 4">NKSG1</strain>
    </source>
</reference>
<dbReference type="AlphaFoldDB" id="M7CLZ7"/>
<accession>M7CLZ7</accession>
<dbReference type="STRING" id="1288826.MSNKSG1_17576"/>
<gene>
    <name evidence="3" type="ORF">MSNKSG1_17576</name>
</gene>
<evidence type="ECO:0000313" key="4">
    <source>
        <dbReference type="Proteomes" id="UP000011960"/>
    </source>
</evidence>